<dbReference type="AlphaFoldDB" id="A0A0C3BGB9"/>
<reference evidence="3" key="2">
    <citation type="submission" date="2015-01" db="EMBL/GenBank/DDBJ databases">
        <title>Evolutionary Origins and Diversification of the Mycorrhizal Mutualists.</title>
        <authorList>
            <consortium name="DOE Joint Genome Institute"/>
            <consortium name="Mycorrhizal Genomics Consortium"/>
            <person name="Kohler A."/>
            <person name="Kuo A."/>
            <person name="Nagy L.G."/>
            <person name="Floudas D."/>
            <person name="Copeland A."/>
            <person name="Barry K.W."/>
            <person name="Cichocki N."/>
            <person name="Veneault-Fourrey C."/>
            <person name="LaButti K."/>
            <person name="Lindquist E.A."/>
            <person name="Lipzen A."/>
            <person name="Lundell T."/>
            <person name="Morin E."/>
            <person name="Murat C."/>
            <person name="Riley R."/>
            <person name="Ohm R."/>
            <person name="Sun H."/>
            <person name="Tunlid A."/>
            <person name="Henrissat B."/>
            <person name="Grigoriev I.V."/>
            <person name="Hibbett D.S."/>
            <person name="Martin F."/>
        </authorList>
    </citation>
    <scope>NUCLEOTIDE SEQUENCE [LARGE SCALE GENOMIC DNA]</scope>
    <source>
        <strain evidence="3">MAFF 305830</strain>
    </source>
</reference>
<gene>
    <name evidence="2" type="ORF">M408DRAFT_22012</name>
</gene>
<feature type="region of interest" description="Disordered" evidence="1">
    <location>
        <begin position="42"/>
        <end position="124"/>
    </location>
</feature>
<feature type="region of interest" description="Disordered" evidence="1">
    <location>
        <begin position="200"/>
        <end position="220"/>
    </location>
</feature>
<dbReference type="EMBL" id="KN824284">
    <property type="protein sequence ID" value="KIM30516.1"/>
    <property type="molecule type" value="Genomic_DNA"/>
</dbReference>
<dbReference type="PANTHER" id="PTHR35871:SF1">
    <property type="entry name" value="CXC1-LIKE CYSTEINE CLUSTER ASSOCIATED WITH KDZ TRANSPOSASES DOMAIN-CONTAINING PROTEIN"/>
    <property type="match status" value="1"/>
</dbReference>
<feature type="region of interest" description="Disordered" evidence="1">
    <location>
        <begin position="570"/>
        <end position="629"/>
    </location>
</feature>
<feature type="compositionally biased region" description="Basic and acidic residues" evidence="1">
    <location>
        <begin position="113"/>
        <end position="123"/>
    </location>
</feature>
<reference evidence="2 3" key="1">
    <citation type="submission" date="2014-04" db="EMBL/GenBank/DDBJ databases">
        <authorList>
            <consortium name="DOE Joint Genome Institute"/>
            <person name="Kuo A."/>
            <person name="Zuccaro A."/>
            <person name="Kohler A."/>
            <person name="Nagy L.G."/>
            <person name="Floudas D."/>
            <person name="Copeland A."/>
            <person name="Barry K.W."/>
            <person name="Cichocki N."/>
            <person name="Veneault-Fourrey C."/>
            <person name="LaButti K."/>
            <person name="Lindquist E.A."/>
            <person name="Lipzen A."/>
            <person name="Lundell T."/>
            <person name="Morin E."/>
            <person name="Murat C."/>
            <person name="Sun H."/>
            <person name="Tunlid A."/>
            <person name="Henrissat B."/>
            <person name="Grigoriev I.V."/>
            <person name="Hibbett D.S."/>
            <person name="Martin F."/>
            <person name="Nordberg H.P."/>
            <person name="Cantor M.N."/>
            <person name="Hua S.X."/>
        </authorList>
    </citation>
    <scope>NUCLEOTIDE SEQUENCE [LARGE SCALE GENOMIC DNA]</scope>
    <source>
        <strain evidence="2 3">MAFF 305830</strain>
    </source>
</reference>
<dbReference type="PANTHER" id="PTHR35871">
    <property type="entry name" value="EXPRESSED PROTEIN"/>
    <property type="match status" value="1"/>
</dbReference>
<evidence type="ECO:0000256" key="1">
    <source>
        <dbReference type="SAM" id="MobiDB-lite"/>
    </source>
</evidence>
<protein>
    <recommendedName>
        <fullName evidence="4">Tc1-like transposase DDE domain-containing protein</fullName>
    </recommendedName>
</protein>
<organism evidence="2 3">
    <name type="scientific">Serendipita vermifera MAFF 305830</name>
    <dbReference type="NCBI Taxonomy" id="933852"/>
    <lineage>
        <taxon>Eukaryota</taxon>
        <taxon>Fungi</taxon>
        <taxon>Dikarya</taxon>
        <taxon>Basidiomycota</taxon>
        <taxon>Agaricomycotina</taxon>
        <taxon>Agaricomycetes</taxon>
        <taxon>Sebacinales</taxon>
        <taxon>Serendipitaceae</taxon>
        <taxon>Serendipita</taxon>
    </lineage>
</organism>
<evidence type="ECO:0008006" key="4">
    <source>
        <dbReference type="Google" id="ProtNLM"/>
    </source>
</evidence>
<name>A0A0C3BGB9_SERVB</name>
<dbReference type="HOGENOM" id="CLU_005726_6_1_1"/>
<dbReference type="Proteomes" id="UP000054097">
    <property type="component" value="Unassembled WGS sequence"/>
</dbReference>
<accession>A0A0C3BGB9</accession>
<dbReference type="InterPro" id="IPR036397">
    <property type="entry name" value="RNaseH_sf"/>
</dbReference>
<evidence type="ECO:0000313" key="3">
    <source>
        <dbReference type="Proteomes" id="UP000054097"/>
    </source>
</evidence>
<feature type="compositionally biased region" description="Acidic residues" evidence="1">
    <location>
        <begin position="576"/>
        <end position="611"/>
    </location>
</feature>
<keyword evidence="3" id="KW-1185">Reference proteome</keyword>
<sequence>MSRYNLRSSNKQIGAEVSNILPIPSASAAAVSQIPGRILRSTAKSFSLPRPINENDSPPIPPKQAQDEPSSAKRPKRVKKLDSEASPIEDNPSEDKPSDTPVVVATPLDEEDSSSKSELEKGTKGHAFPVDFEKLMKRVKRKQAKATSIEEVLVLSPLAHFYKVVATKKRVKASLEAARTVGRGESFARKLRAHASHFEKHGHLLPFPPRKKDPPKGLLSKKGVKPAIERWLGKLPAGKVTPRRLVKFVNKKVLTRFKVHKTTITKRTAERWLHSFGYQSRRHKKNIYWDGHERADVVLDRERYLNEIQEVQRLSKDWIEVDGKTVEVIPQLIDGEKEHVILYHDECTRYANEPKDRYWLKDKEQVRRKKGQGIPMTVSDFITGSTPSGRLVMNEEQISEQAQGPVTERLPPNSRKLVFPTGKAGGSPHWNNEQLISQVKETLRLGEYLMPGIILVFVFDNSAAHQCRANDALHLNNLNIYPGGTAQIMHNTTIPYDNPYGNAGLPQSMQFPAGAGTRHGIELRGGQPKGIAVILEERGFVQWVSPRKVVKTEGGEKIVGECEKCKKAKARKPVDLDGDSDDDDDWDEDDDNEDDDNEDDDNEDDDDEDDDNGHNGLPAVDANSNNNSDEPSCCLRKMLASQADFLNEKSLLYQTIVSAGHKCLFLPKFHPELNPIEYYWAWVKHTYQDRSDGRNFANSKKILTESLDACPGDVIRRYLRRANRYASAYRAGADGPLAEYAAKKFKSHRCITKTDLSLAAAEKEARKKNGKSTY</sequence>
<dbReference type="OrthoDB" id="6511194at2759"/>
<proteinExistence type="predicted"/>
<evidence type="ECO:0000313" key="2">
    <source>
        <dbReference type="EMBL" id="KIM30516.1"/>
    </source>
</evidence>
<dbReference type="Gene3D" id="3.30.420.10">
    <property type="entry name" value="Ribonuclease H-like superfamily/Ribonuclease H"/>
    <property type="match status" value="1"/>
</dbReference>
<dbReference type="GO" id="GO:0003676">
    <property type="term" value="F:nucleic acid binding"/>
    <property type="evidence" value="ECO:0007669"/>
    <property type="project" value="InterPro"/>
</dbReference>